<sequence>MPLLVMSTPNTQVGADSPSRKRSHEDYLSSDAGVVNKVQSVTGVENIPPLEDEHTQPPQQQQSRPPPSPRSPTTSASPGSPLSPLLSGSPLSLLSDAGSSTPTRPSISPKPTPPAKLSAKPNGAPQQLVITIDAAMPSTARGGSATADAIDGGDGKHTTSIAAADTAAGSGPPPAKRKRLTPAEREEKAKADAARRQEKDRVEAAKKQERDEQRAALEARKKALAEEREKKRKQKEEEDRRRADEREKKRREKEDEERRLLEAKEKKERSQLRLNSFFKPGPGTTAAGGASPQAKGSAAASPAAKSISASPQKAPIATTAAAGRGGGTAETAAPATAAAAAAAAAAGATAEISPYDRMFKPFFVKDNVIVATTLYGMDEETKQAKARILDEHLSGVRGAFTPPRRFTATAAAEYFHLPCPNQHKNKTPRGRQRPSVRALMRQLTDTSNVQGAAETPQAALTVLRTVPMKYLAFREDVRPPYFGTITSTPPSLSGSGSTSTSSTNGDGADNARLAKLARNPLAKTVLPLNYDYDSEAEWVDDDGEDVDDLDDEEEELDEDGEMSDFLDDSEDAAPIRPAFSGGIEPKSSGLCWENEQQRCPLPELDAFRMEFIFDHEGALDPLSTHYWATPASDPPPPLPPLPLPPLPADGAPATGTPSTAMAPPPVPTDAFAVLGTAAAASGKDGGASLAPSSAAATAAAATGKTDPKKPGVAAEFVSDFKRAIVQYAKLSKVGIVEMLSVEFLGKCTKSQIKTSLEALAERTGPGQHKTWKLKDGAT</sequence>
<keyword evidence="3" id="KW-0963">Cytoplasm</keyword>
<dbReference type="AlphaFoldDB" id="A0A167QVH9"/>
<feature type="region of interest" description="Disordered" evidence="7">
    <location>
        <begin position="628"/>
        <end position="660"/>
    </location>
</feature>
<evidence type="ECO:0000256" key="6">
    <source>
        <dbReference type="ARBA" id="ARBA00023242"/>
    </source>
</evidence>
<gene>
    <name evidence="10" type="ORF">SPI_06891</name>
</gene>
<feature type="compositionally biased region" description="Low complexity" evidence="7">
    <location>
        <begin position="648"/>
        <end position="660"/>
    </location>
</feature>
<feature type="region of interest" description="Disordered" evidence="7">
    <location>
        <begin position="1"/>
        <end position="329"/>
    </location>
</feature>
<evidence type="ECO:0000259" key="8">
    <source>
        <dbReference type="Pfam" id="PF12253"/>
    </source>
</evidence>
<feature type="region of interest" description="Disordered" evidence="7">
    <location>
        <begin position="535"/>
        <end position="568"/>
    </location>
</feature>
<dbReference type="GO" id="GO:0005634">
    <property type="term" value="C:nucleus"/>
    <property type="evidence" value="ECO:0007669"/>
    <property type="project" value="UniProtKB-SubCell"/>
</dbReference>
<dbReference type="Pfam" id="PF12253">
    <property type="entry name" value="CAF1A_dimeriz"/>
    <property type="match status" value="1"/>
</dbReference>
<feature type="domain" description="Chromatin assembly factor 1 subunit A dimerization" evidence="8">
    <location>
        <begin position="469"/>
        <end position="560"/>
    </location>
</feature>
<feature type="compositionally biased region" description="Low complexity" evidence="7">
    <location>
        <begin position="280"/>
        <end position="322"/>
    </location>
</feature>
<protein>
    <submittedName>
        <fullName evidence="10">Chromatin assembly subunit-like protein</fullName>
    </submittedName>
</protein>
<feature type="compositionally biased region" description="Pro residues" evidence="7">
    <location>
        <begin position="632"/>
        <end position="647"/>
    </location>
</feature>
<dbReference type="InterPro" id="IPR005398">
    <property type="entry name" value="Tubby_N"/>
</dbReference>
<dbReference type="GO" id="GO:0005737">
    <property type="term" value="C:cytoplasm"/>
    <property type="evidence" value="ECO:0007669"/>
    <property type="project" value="UniProtKB-SubCell"/>
</dbReference>
<dbReference type="GO" id="GO:0033186">
    <property type="term" value="C:CAF-1 complex"/>
    <property type="evidence" value="ECO:0007669"/>
    <property type="project" value="TreeGrafter"/>
</dbReference>
<evidence type="ECO:0000256" key="5">
    <source>
        <dbReference type="ARBA" id="ARBA00023204"/>
    </source>
</evidence>
<dbReference type="STRING" id="1081102.A0A167QVH9"/>
<evidence type="ECO:0000256" key="4">
    <source>
        <dbReference type="ARBA" id="ARBA00022763"/>
    </source>
</evidence>
<comment type="subcellular location">
    <subcellularLocation>
        <location evidence="2">Cytoplasm</location>
    </subcellularLocation>
    <subcellularLocation>
        <location evidence="1">Nucleus</location>
    </subcellularLocation>
</comment>
<dbReference type="InterPro" id="IPR022043">
    <property type="entry name" value="CAF1A_DD"/>
</dbReference>
<evidence type="ECO:0000256" key="7">
    <source>
        <dbReference type="SAM" id="MobiDB-lite"/>
    </source>
</evidence>
<name>A0A167QVH9_9HYPO</name>
<evidence type="ECO:0000256" key="3">
    <source>
        <dbReference type="ARBA" id="ARBA00022490"/>
    </source>
</evidence>
<dbReference type="PRINTS" id="PR01574">
    <property type="entry name" value="TUBBYPROTEIN"/>
</dbReference>
<evidence type="ECO:0000259" key="9">
    <source>
        <dbReference type="Pfam" id="PF21796"/>
    </source>
</evidence>
<evidence type="ECO:0000256" key="1">
    <source>
        <dbReference type="ARBA" id="ARBA00004123"/>
    </source>
</evidence>
<dbReference type="PANTHER" id="PTHR15272:SF0">
    <property type="entry name" value="CHROMATIN ASSEMBLY FACTOR 1 SUBUNIT A"/>
    <property type="match status" value="1"/>
</dbReference>
<feature type="compositionally biased region" description="Low complexity" evidence="7">
    <location>
        <begin position="71"/>
        <end position="95"/>
    </location>
</feature>
<dbReference type="EMBL" id="AZHD01000013">
    <property type="protein sequence ID" value="OAA58006.1"/>
    <property type="molecule type" value="Genomic_DNA"/>
</dbReference>
<reference evidence="10 11" key="1">
    <citation type="journal article" date="2016" name="Genome Biol. Evol.">
        <title>Divergent and convergent evolution of fungal pathogenicity.</title>
        <authorList>
            <person name="Shang Y."/>
            <person name="Xiao G."/>
            <person name="Zheng P."/>
            <person name="Cen K."/>
            <person name="Zhan S."/>
            <person name="Wang C."/>
        </authorList>
    </citation>
    <scope>NUCLEOTIDE SEQUENCE [LARGE SCALE GENOMIC DNA]</scope>
    <source>
        <strain evidence="10 11">RCEF 264</strain>
    </source>
</reference>
<dbReference type="OrthoDB" id="79480at2759"/>
<feature type="compositionally biased region" description="Basic and acidic residues" evidence="7">
    <location>
        <begin position="181"/>
        <end position="271"/>
    </location>
</feature>
<evidence type="ECO:0000256" key="2">
    <source>
        <dbReference type="ARBA" id="ARBA00004496"/>
    </source>
</evidence>
<accession>A0A167QVH9</accession>
<organism evidence="10 11">
    <name type="scientific">Niveomyces insectorum RCEF 264</name>
    <dbReference type="NCBI Taxonomy" id="1081102"/>
    <lineage>
        <taxon>Eukaryota</taxon>
        <taxon>Fungi</taxon>
        <taxon>Dikarya</taxon>
        <taxon>Ascomycota</taxon>
        <taxon>Pezizomycotina</taxon>
        <taxon>Sordariomycetes</taxon>
        <taxon>Hypocreomycetidae</taxon>
        <taxon>Hypocreales</taxon>
        <taxon>Cordycipitaceae</taxon>
        <taxon>Niveomyces</taxon>
    </lineage>
</organism>
<dbReference type="Proteomes" id="UP000076874">
    <property type="component" value="Unassembled WGS sequence"/>
</dbReference>
<dbReference type="PANTHER" id="PTHR15272">
    <property type="entry name" value="CHROMATIN ASSEMBLY FACTOR 1 SUBUNIT A CAF-1 SUBUNIT A"/>
    <property type="match status" value="1"/>
</dbReference>
<dbReference type="GO" id="GO:0006334">
    <property type="term" value="P:nucleosome assembly"/>
    <property type="evidence" value="ECO:0007669"/>
    <property type="project" value="TreeGrafter"/>
</dbReference>
<feature type="domain" description="Chromatin assembly factor 1 subunit Cac1-like C-terminal" evidence="9">
    <location>
        <begin position="720"/>
        <end position="773"/>
    </location>
</feature>
<keyword evidence="6" id="KW-0539">Nucleus</keyword>
<keyword evidence="11" id="KW-1185">Reference proteome</keyword>
<evidence type="ECO:0000313" key="10">
    <source>
        <dbReference type="EMBL" id="OAA58006.1"/>
    </source>
</evidence>
<keyword evidence="4" id="KW-0227">DNA damage</keyword>
<comment type="caution">
    <text evidence="10">The sequence shown here is derived from an EMBL/GenBank/DDBJ whole genome shotgun (WGS) entry which is preliminary data.</text>
</comment>
<feature type="compositionally biased region" description="Polar residues" evidence="7">
    <location>
        <begin position="97"/>
        <end position="106"/>
    </location>
</feature>
<feature type="compositionally biased region" description="Low complexity" evidence="7">
    <location>
        <begin position="484"/>
        <end position="503"/>
    </location>
</feature>
<keyword evidence="5" id="KW-0234">DNA repair</keyword>
<proteinExistence type="predicted"/>
<dbReference type="Pfam" id="PF21796">
    <property type="entry name" value="Cac1_C"/>
    <property type="match status" value="1"/>
</dbReference>
<feature type="region of interest" description="Disordered" evidence="7">
    <location>
        <begin position="484"/>
        <end position="509"/>
    </location>
</feature>
<dbReference type="InterPro" id="IPR048800">
    <property type="entry name" value="Cac1-like_C"/>
</dbReference>
<evidence type="ECO:0000313" key="11">
    <source>
        <dbReference type="Proteomes" id="UP000076874"/>
    </source>
</evidence>
<dbReference type="GO" id="GO:0006281">
    <property type="term" value="P:DNA repair"/>
    <property type="evidence" value="ECO:0007669"/>
    <property type="project" value="UniProtKB-KW"/>
</dbReference>